<protein>
    <submittedName>
        <fullName evidence="2">1175_t:CDS:1</fullName>
    </submittedName>
</protein>
<dbReference type="GO" id="GO:0031146">
    <property type="term" value="P:SCF-dependent proteasomal ubiquitin-dependent protein catabolic process"/>
    <property type="evidence" value="ECO:0007669"/>
    <property type="project" value="TreeGrafter"/>
</dbReference>
<dbReference type="Proteomes" id="UP000789706">
    <property type="component" value="Unassembled WGS sequence"/>
</dbReference>
<dbReference type="SUPFAM" id="SSF52047">
    <property type="entry name" value="RNI-like"/>
    <property type="match status" value="1"/>
</dbReference>
<feature type="domain" description="F-box/LRR-repeat protein 15-like leucin rich repeat" evidence="1">
    <location>
        <begin position="256"/>
        <end position="385"/>
    </location>
</feature>
<comment type="caution">
    <text evidence="2">The sequence shown here is derived from an EMBL/GenBank/DDBJ whole genome shotgun (WGS) entry which is preliminary data.</text>
</comment>
<proteinExistence type="predicted"/>
<dbReference type="InterPro" id="IPR006553">
    <property type="entry name" value="Leu-rich_rpt_Cys-con_subtyp"/>
</dbReference>
<evidence type="ECO:0000313" key="2">
    <source>
        <dbReference type="EMBL" id="CAG8596382.1"/>
    </source>
</evidence>
<dbReference type="OrthoDB" id="550575at2759"/>
<dbReference type="PANTHER" id="PTHR13318">
    <property type="entry name" value="PARTNER OF PAIRED, ISOFORM B-RELATED"/>
    <property type="match status" value="1"/>
</dbReference>
<dbReference type="GO" id="GO:0019005">
    <property type="term" value="C:SCF ubiquitin ligase complex"/>
    <property type="evidence" value="ECO:0007669"/>
    <property type="project" value="TreeGrafter"/>
</dbReference>
<evidence type="ECO:0000313" key="3">
    <source>
        <dbReference type="Proteomes" id="UP000789706"/>
    </source>
</evidence>
<dbReference type="AlphaFoldDB" id="A0A9N9GEI3"/>
<accession>A0A9N9GEI3</accession>
<dbReference type="EMBL" id="CAJVPK010001718">
    <property type="protein sequence ID" value="CAG8596382.1"/>
    <property type="molecule type" value="Genomic_DNA"/>
</dbReference>
<dbReference type="Pfam" id="PF25372">
    <property type="entry name" value="DUF7885"/>
    <property type="match status" value="1"/>
</dbReference>
<gene>
    <name evidence="2" type="ORF">DEBURN_LOCUS9307</name>
</gene>
<dbReference type="InterPro" id="IPR057207">
    <property type="entry name" value="FBXL15_LRR"/>
</dbReference>
<dbReference type="Pfam" id="PF13516">
    <property type="entry name" value="LRR_6"/>
    <property type="match status" value="1"/>
</dbReference>
<dbReference type="SMART" id="SM00367">
    <property type="entry name" value="LRR_CC"/>
    <property type="match status" value="11"/>
</dbReference>
<name>A0A9N9GEI3_9GLOM</name>
<dbReference type="PANTHER" id="PTHR13318:SF190">
    <property type="entry name" value="PARTNER OF PAIRED, ISOFORM B"/>
    <property type="match status" value="1"/>
</dbReference>
<sequence length="406" mass="46201">MALALPELLAKIFNFLAEDNALYPVLFVSRLWSMCSGSILWRRIELLGNGDAFGEKYEIQLKKFMGFLDRETKPVYASNTRYLKINHYYELSNKVIKKIIESFPNITHLDFKRTCGFDDAALIKISRAYPNLIHLNVSNNCELTDNSIIELARRCPKLQNLEISWGGDITDRSIYGITRSCHDLKHIGISGGRNCITDKSIREITRFNPNIQSLNFNYCKKLTDSTIYTLVDSYPDLRKLNLSDCEEISNIGIRQIARCHNLEHLALNSLGFLNDETICIIVQSCLNIRYLNLEFCNVTDTAVEAVTRSCRNIEYLNLYGSESITDKSISKLAKMCSKIRDLELGFCKLITDIAIKDIAHNLSDLKYLGLKYCIKISKEALDTLNPDLDIGGYCFADTVYTIPSTL</sequence>
<evidence type="ECO:0000259" key="1">
    <source>
        <dbReference type="Pfam" id="PF25372"/>
    </source>
</evidence>
<dbReference type="InterPro" id="IPR001611">
    <property type="entry name" value="Leu-rich_rpt"/>
</dbReference>
<reference evidence="2" key="1">
    <citation type="submission" date="2021-06" db="EMBL/GenBank/DDBJ databases">
        <authorList>
            <person name="Kallberg Y."/>
            <person name="Tangrot J."/>
            <person name="Rosling A."/>
        </authorList>
    </citation>
    <scope>NUCLEOTIDE SEQUENCE</scope>
    <source>
        <strain evidence="2">AZ414A</strain>
    </source>
</reference>
<organism evidence="2 3">
    <name type="scientific">Diversispora eburnea</name>
    <dbReference type="NCBI Taxonomy" id="1213867"/>
    <lineage>
        <taxon>Eukaryota</taxon>
        <taxon>Fungi</taxon>
        <taxon>Fungi incertae sedis</taxon>
        <taxon>Mucoromycota</taxon>
        <taxon>Glomeromycotina</taxon>
        <taxon>Glomeromycetes</taxon>
        <taxon>Diversisporales</taxon>
        <taxon>Diversisporaceae</taxon>
        <taxon>Diversispora</taxon>
    </lineage>
</organism>
<keyword evidence="3" id="KW-1185">Reference proteome</keyword>
<dbReference type="InterPro" id="IPR032675">
    <property type="entry name" value="LRR_dom_sf"/>
</dbReference>
<dbReference type="Gene3D" id="3.80.10.10">
    <property type="entry name" value="Ribonuclease Inhibitor"/>
    <property type="match status" value="2"/>
</dbReference>